<organism evidence="2 3">
    <name type="scientific">Legionella antarctica</name>
    <dbReference type="NCBI Taxonomy" id="2708020"/>
    <lineage>
        <taxon>Bacteria</taxon>
        <taxon>Pseudomonadati</taxon>
        <taxon>Pseudomonadota</taxon>
        <taxon>Gammaproteobacteria</taxon>
        <taxon>Legionellales</taxon>
        <taxon>Legionellaceae</taxon>
        <taxon>Legionella</taxon>
    </lineage>
</organism>
<dbReference type="PROSITE" id="PS51257">
    <property type="entry name" value="PROKAR_LIPOPROTEIN"/>
    <property type="match status" value="1"/>
</dbReference>
<keyword evidence="3" id="KW-1185">Reference proteome</keyword>
<evidence type="ECO:0000256" key="1">
    <source>
        <dbReference type="SAM" id="MobiDB-lite"/>
    </source>
</evidence>
<dbReference type="AlphaFoldDB" id="A0A6F8T344"/>
<gene>
    <name evidence="2" type="ORF">TUM19329_12200</name>
</gene>
<dbReference type="KEGG" id="lant:TUM19329_12200"/>
<dbReference type="EMBL" id="AP022839">
    <property type="protein sequence ID" value="BCA94859.1"/>
    <property type="molecule type" value="Genomic_DNA"/>
</dbReference>
<protein>
    <submittedName>
        <fullName evidence="2">Uncharacterized protein</fullName>
    </submittedName>
</protein>
<feature type="region of interest" description="Disordered" evidence="1">
    <location>
        <begin position="86"/>
        <end position="145"/>
    </location>
</feature>
<feature type="compositionally biased region" description="Basic and acidic residues" evidence="1">
    <location>
        <begin position="132"/>
        <end position="145"/>
    </location>
</feature>
<reference evidence="2" key="1">
    <citation type="journal article" date="2020" name="Microbiol. Resour. Announc.">
        <title>Complete Genome Sequence of Novel Psychrotolerant Legionella Strain TUM19329, Isolated from Antarctic Lake Sediment.</title>
        <authorList>
            <person name="Shimada S."/>
            <person name="Nakai R."/>
            <person name="Aoki K."/>
            <person name="Shimoeda N."/>
            <person name="Ohno G."/>
            <person name="Miyazaki Y."/>
            <person name="Kudoh S."/>
            <person name="Imura S."/>
            <person name="Watanabe K."/>
            <person name="Ishii Y."/>
            <person name="Tateda K."/>
        </authorList>
    </citation>
    <scope>NUCLEOTIDE SEQUENCE [LARGE SCALE GENOMIC DNA]</scope>
    <source>
        <strain evidence="2">TUM19329</strain>
    </source>
</reference>
<proteinExistence type="predicted"/>
<name>A0A6F8T344_9GAMM</name>
<evidence type="ECO:0000313" key="3">
    <source>
        <dbReference type="Proteomes" id="UP000502894"/>
    </source>
</evidence>
<accession>A0A6F8T344</accession>
<dbReference type="Proteomes" id="UP000502894">
    <property type="component" value="Chromosome"/>
</dbReference>
<feature type="compositionally biased region" description="Polar residues" evidence="1">
    <location>
        <begin position="86"/>
        <end position="108"/>
    </location>
</feature>
<evidence type="ECO:0000313" key="2">
    <source>
        <dbReference type="EMBL" id="BCA94859.1"/>
    </source>
</evidence>
<sequence length="145" mass="16655">MKYLVSCLLVLPLITSCVEQDQYYERNYYNPAPRVEVQRNSPNHYHHNEYFRSVPQSSVYHGRADLNQNRIIVNPRISQGDVVVQQNGPRQSRAKQNNAVRYPSTNRGSGVVQGKIHGHDNNVHSKPQQPVHAHEDTQETIHGHN</sequence>